<dbReference type="Pfam" id="PF00335">
    <property type="entry name" value="Tetraspanin"/>
    <property type="match status" value="2"/>
</dbReference>
<feature type="transmembrane region" description="Helical" evidence="5">
    <location>
        <begin position="21"/>
        <end position="43"/>
    </location>
</feature>
<evidence type="ECO:0000313" key="7">
    <source>
        <dbReference type="Proteomes" id="UP000198287"/>
    </source>
</evidence>
<dbReference type="EMBL" id="LNIX01000020">
    <property type="protein sequence ID" value="OXA44168.1"/>
    <property type="molecule type" value="Genomic_DNA"/>
</dbReference>
<dbReference type="PANTHER" id="PTHR19282:SF534">
    <property type="entry name" value="TETRASPANIN FAMILY-RELATED"/>
    <property type="match status" value="1"/>
</dbReference>
<evidence type="ECO:0000313" key="6">
    <source>
        <dbReference type="EMBL" id="OXA44168.1"/>
    </source>
</evidence>
<dbReference type="CDD" id="cd03127">
    <property type="entry name" value="tetraspanin_LEL"/>
    <property type="match status" value="1"/>
</dbReference>
<dbReference type="OMA" id="YEFYIGI"/>
<comment type="subcellular location">
    <subcellularLocation>
        <location evidence="1">Membrane</location>
        <topology evidence="1">Multi-pass membrane protein</topology>
    </subcellularLocation>
</comment>
<keyword evidence="2 5" id="KW-0812">Transmembrane</keyword>
<accession>A0A226DGT5</accession>
<evidence type="ECO:0000256" key="2">
    <source>
        <dbReference type="ARBA" id="ARBA00022692"/>
    </source>
</evidence>
<keyword evidence="7" id="KW-1185">Reference proteome</keyword>
<evidence type="ECO:0000256" key="4">
    <source>
        <dbReference type="ARBA" id="ARBA00023136"/>
    </source>
</evidence>
<organism evidence="6 7">
    <name type="scientific">Folsomia candida</name>
    <name type="common">Springtail</name>
    <dbReference type="NCBI Taxonomy" id="158441"/>
    <lineage>
        <taxon>Eukaryota</taxon>
        <taxon>Metazoa</taxon>
        <taxon>Ecdysozoa</taxon>
        <taxon>Arthropoda</taxon>
        <taxon>Hexapoda</taxon>
        <taxon>Collembola</taxon>
        <taxon>Entomobryomorpha</taxon>
        <taxon>Isotomoidea</taxon>
        <taxon>Isotomidae</taxon>
        <taxon>Proisotominae</taxon>
        <taxon>Folsomia</taxon>
    </lineage>
</organism>
<keyword evidence="4 5" id="KW-0472">Membrane</keyword>
<proteinExistence type="predicted"/>
<feature type="transmembrane region" description="Helical" evidence="5">
    <location>
        <begin position="260"/>
        <end position="285"/>
    </location>
</feature>
<evidence type="ECO:0000256" key="3">
    <source>
        <dbReference type="ARBA" id="ARBA00022989"/>
    </source>
</evidence>
<dbReference type="OrthoDB" id="10051670at2759"/>
<dbReference type="Gene3D" id="1.10.1450.10">
    <property type="entry name" value="Tetraspanin"/>
    <property type="match status" value="1"/>
</dbReference>
<feature type="transmembrane region" description="Helical" evidence="5">
    <location>
        <begin position="92"/>
        <end position="115"/>
    </location>
</feature>
<sequence length="313" mass="35044">MGAGKGRGGEMSDHCITFSVLILNVFCGILGLLVFILGFWFRFEGQVRTWVGDLGMTQYWTGLYILMAAAAVIIIISICGCAGALTANPNLLLTSVSLTSIAFVLIIFGSTILLANYTRYTVNKEELDENMKYLINKKNHAADEFLIFLYYRSAVFVLLALVLELAGGIFILVNGTHNSKLTPWLDKRFVVLIRDSNYNDKANDLLNVVQENVGCCGSYNYQDFDRSRLAIPDSCRDKVSGNVYQDGCVKKFSYFIEKRTGWIAGIALFIGFIQIILVCLTFVYWKRIRDDEDPDGYGKSTRYSTVPTSAGRY</sequence>
<dbReference type="PANTHER" id="PTHR19282">
    <property type="entry name" value="TETRASPANIN"/>
    <property type="match status" value="1"/>
</dbReference>
<gene>
    <name evidence="6" type="ORF">Fcan01_21192</name>
</gene>
<dbReference type="Proteomes" id="UP000198287">
    <property type="component" value="Unassembled WGS sequence"/>
</dbReference>
<dbReference type="InterPro" id="IPR018499">
    <property type="entry name" value="Tetraspanin/Peripherin"/>
</dbReference>
<dbReference type="GO" id="GO:0005886">
    <property type="term" value="C:plasma membrane"/>
    <property type="evidence" value="ECO:0007669"/>
    <property type="project" value="TreeGrafter"/>
</dbReference>
<evidence type="ECO:0000256" key="5">
    <source>
        <dbReference type="SAM" id="Phobius"/>
    </source>
</evidence>
<evidence type="ECO:0000256" key="1">
    <source>
        <dbReference type="ARBA" id="ARBA00004141"/>
    </source>
</evidence>
<dbReference type="SUPFAM" id="SSF48652">
    <property type="entry name" value="Tetraspanin"/>
    <property type="match status" value="1"/>
</dbReference>
<dbReference type="STRING" id="158441.A0A226DGT5"/>
<dbReference type="AlphaFoldDB" id="A0A226DGT5"/>
<dbReference type="InterPro" id="IPR008952">
    <property type="entry name" value="Tetraspanin_EC2_sf"/>
</dbReference>
<feature type="transmembrane region" description="Helical" evidence="5">
    <location>
        <begin position="149"/>
        <end position="173"/>
    </location>
</feature>
<protein>
    <submittedName>
        <fullName evidence="6">23 kDa integral membrane protein</fullName>
    </submittedName>
</protein>
<dbReference type="PRINTS" id="PR00259">
    <property type="entry name" value="TMFOUR"/>
</dbReference>
<comment type="caution">
    <text evidence="6">The sequence shown here is derived from an EMBL/GenBank/DDBJ whole genome shotgun (WGS) entry which is preliminary data.</text>
</comment>
<name>A0A226DGT5_FOLCA</name>
<feature type="transmembrane region" description="Helical" evidence="5">
    <location>
        <begin position="63"/>
        <end position="85"/>
    </location>
</feature>
<keyword evidence="3 5" id="KW-1133">Transmembrane helix</keyword>
<reference evidence="6 7" key="1">
    <citation type="submission" date="2015-12" db="EMBL/GenBank/DDBJ databases">
        <title>The genome of Folsomia candida.</title>
        <authorList>
            <person name="Faddeeva A."/>
            <person name="Derks M.F."/>
            <person name="Anvar Y."/>
            <person name="Smit S."/>
            <person name="Van Straalen N."/>
            <person name="Roelofs D."/>
        </authorList>
    </citation>
    <scope>NUCLEOTIDE SEQUENCE [LARGE SCALE GENOMIC DNA]</scope>
    <source>
        <strain evidence="6 7">VU population</strain>
        <tissue evidence="6">Whole body</tissue>
    </source>
</reference>